<evidence type="ECO:0000313" key="5">
    <source>
        <dbReference type="Proteomes" id="UP000729402"/>
    </source>
</evidence>
<evidence type="ECO:0000256" key="2">
    <source>
        <dbReference type="SAM" id="MobiDB-lite"/>
    </source>
</evidence>
<feature type="domain" description="CCHC-type" evidence="3">
    <location>
        <begin position="63"/>
        <end position="76"/>
    </location>
</feature>
<dbReference type="Proteomes" id="UP000729402">
    <property type="component" value="Unassembled WGS sequence"/>
</dbReference>
<keyword evidence="1" id="KW-0479">Metal-binding</keyword>
<dbReference type="InterPro" id="IPR001878">
    <property type="entry name" value="Znf_CCHC"/>
</dbReference>
<dbReference type="GO" id="GO:0008270">
    <property type="term" value="F:zinc ion binding"/>
    <property type="evidence" value="ECO:0007669"/>
    <property type="project" value="UniProtKB-KW"/>
</dbReference>
<evidence type="ECO:0000259" key="3">
    <source>
        <dbReference type="PROSITE" id="PS50158"/>
    </source>
</evidence>
<accession>A0A8J5VIH3</accession>
<dbReference type="PROSITE" id="PS50158">
    <property type="entry name" value="ZF_CCHC"/>
    <property type="match status" value="1"/>
</dbReference>
<organism evidence="4 5">
    <name type="scientific">Zizania palustris</name>
    <name type="common">Northern wild rice</name>
    <dbReference type="NCBI Taxonomy" id="103762"/>
    <lineage>
        <taxon>Eukaryota</taxon>
        <taxon>Viridiplantae</taxon>
        <taxon>Streptophyta</taxon>
        <taxon>Embryophyta</taxon>
        <taxon>Tracheophyta</taxon>
        <taxon>Spermatophyta</taxon>
        <taxon>Magnoliopsida</taxon>
        <taxon>Liliopsida</taxon>
        <taxon>Poales</taxon>
        <taxon>Poaceae</taxon>
        <taxon>BOP clade</taxon>
        <taxon>Oryzoideae</taxon>
        <taxon>Oryzeae</taxon>
        <taxon>Zizaniinae</taxon>
        <taxon>Zizania</taxon>
    </lineage>
</organism>
<dbReference type="AlphaFoldDB" id="A0A8J5VIH3"/>
<feature type="region of interest" description="Disordered" evidence="2">
    <location>
        <begin position="1"/>
        <end position="60"/>
    </location>
</feature>
<gene>
    <name evidence="4" type="ORF">GUJ93_ZPchr0003g16833</name>
</gene>
<sequence length="98" mass="11281">MLMEAQWEACRRERNRECRRRGGDKRRGNDNDGDDDHSDADDETNSLTSGSRRHGWNRNKGPCFECGGYGHIARFCHEKKKKEKALLADADEELGLML</sequence>
<evidence type="ECO:0000256" key="1">
    <source>
        <dbReference type="PROSITE-ProRule" id="PRU00047"/>
    </source>
</evidence>
<name>A0A8J5VIH3_ZIZPA</name>
<evidence type="ECO:0000313" key="4">
    <source>
        <dbReference type="EMBL" id="KAG8061096.1"/>
    </source>
</evidence>
<keyword evidence="1" id="KW-0862">Zinc</keyword>
<proteinExistence type="predicted"/>
<feature type="compositionally biased region" description="Acidic residues" evidence="2">
    <location>
        <begin position="31"/>
        <end position="44"/>
    </location>
</feature>
<reference evidence="4" key="1">
    <citation type="journal article" date="2021" name="bioRxiv">
        <title>Whole Genome Assembly and Annotation of Northern Wild Rice, Zizania palustris L., Supports a Whole Genome Duplication in the Zizania Genus.</title>
        <authorList>
            <person name="Haas M."/>
            <person name="Kono T."/>
            <person name="Macchietto M."/>
            <person name="Millas R."/>
            <person name="McGilp L."/>
            <person name="Shao M."/>
            <person name="Duquette J."/>
            <person name="Hirsch C.N."/>
            <person name="Kimball J."/>
        </authorList>
    </citation>
    <scope>NUCLEOTIDE SEQUENCE</scope>
    <source>
        <tissue evidence="4">Fresh leaf tissue</tissue>
    </source>
</reference>
<protein>
    <recommendedName>
        <fullName evidence="3">CCHC-type domain-containing protein</fullName>
    </recommendedName>
</protein>
<reference evidence="4" key="2">
    <citation type="submission" date="2021-02" db="EMBL/GenBank/DDBJ databases">
        <authorList>
            <person name="Kimball J.A."/>
            <person name="Haas M.W."/>
            <person name="Macchietto M."/>
            <person name="Kono T."/>
            <person name="Duquette J."/>
            <person name="Shao M."/>
        </authorList>
    </citation>
    <scope>NUCLEOTIDE SEQUENCE</scope>
    <source>
        <tissue evidence="4">Fresh leaf tissue</tissue>
    </source>
</reference>
<keyword evidence="5" id="KW-1185">Reference proteome</keyword>
<dbReference type="EMBL" id="JAAALK010000286">
    <property type="protein sequence ID" value="KAG8061096.1"/>
    <property type="molecule type" value="Genomic_DNA"/>
</dbReference>
<dbReference type="GO" id="GO:0003676">
    <property type="term" value="F:nucleic acid binding"/>
    <property type="evidence" value="ECO:0007669"/>
    <property type="project" value="InterPro"/>
</dbReference>
<comment type="caution">
    <text evidence="4">The sequence shown here is derived from an EMBL/GenBank/DDBJ whole genome shotgun (WGS) entry which is preliminary data.</text>
</comment>
<keyword evidence="1" id="KW-0863">Zinc-finger</keyword>